<evidence type="ECO:0000256" key="6">
    <source>
        <dbReference type="HAMAP-Rule" id="MF_01844"/>
    </source>
</evidence>
<evidence type="ECO:0000256" key="3">
    <source>
        <dbReference type="ARBA" id="ARBA00022692"/>
    </source>
</evidence>
<dbReference type="InterPro" id="IPR023171">
    <property type="entry name" value="Na/H_antiporter_dom_sf"/>
</dbReference>
<dbReference type="Proteomes" id="UP000502041">
    <property type="component" value="Chromosome"/>
</dbReference>
<dbReference type="Gene3D" id="1.20.1530.10">
    <property type="entry name" value="Na+/H+ antiporter like domain"/>
    <property type="match status" value="1"/>
</dbReference>
<feature type="transmembrane region" description="Helical" evidence="6">
    <location>
        <begin position="369"/>
        <end position="387"/>
    </location>
</feature>
<comment type="function">
    <text evidence="6">Na(+)/H(+) antiporter that extrudes sodium in exchange for external protons.</text>
</comment>
<feature type="transmembrane region" description="Helical" evidence="6">
    <location>
        <begin position="65"/>
        <end position="85"/>
    </location>
</feature>
<keyword evidence="5 6" id="KW-0472">Membrane</keyword>
<dbReference type="HAMAP" id="MF_01844">
    <property type="entry name" value="NhaA"/>
    <property type="match status" value="1"/>
</dbReference>
<evidence type="ECO:0000256" key="1">
    <source>
        <dbReference type="ARBA" id="ARBA00004429"/>
    </source>
</evidence>
<organism evidence="7 8">
    <name type="scientific">Polaromonas vacuolata</name>
    <dbReference type="NCBI Taxonomy" id="37448"/>
    <lineage>
        <taxon>Bacteria</taxon>
        <taxon>Pseudomonadati</taxon>
        <taxon>Pseudomonadota</taxon>
        <taxon>Betaproteobacteria</taxon>
        <taxon>Burkholderiales</taxon>
        <taxon>Comamonadaceae</taxon>
        <taxon>Polaromonas</taxon>
    </lineage>
</organism>
<protein>
    <recommendedName>
        <fullName evidence="6">Na(+)/H(+) antiporter NhaA</fullName>
    </recommendedName>
    <alternativeName>
        <fullName evidence="6">Sodium/proton antiporter NhaA</fullName>
    </alternativeName>
</protein>
<feature type="transmembrane region" description="Helical" evidence="6">
    <location>
        <begin position="133"/>
        <end position="151"/>
    </location>
</feature>
<evidence type="ECO:0000313" key="7">
    <source>
        <dbReference type="EMBL" id="QJC57125.1"/>
    </source>
</evidence>
<dbReference type="Pfam" id="PF06965">
    <property type="entry name" value="Na_H_antiport_1"/>
    <property type="match status" value="1"/>
</dbReference>
<evidence type="ECO:0000256" key="4">
    <source>
        <dbReference type="ARBA" id="ARBA00022989"/>
    </source>
</evidence>
<dbReference type="GO" id="GO:0006885">
    <property type="term" value="P:regulation of pH"/>
    <property type="evidence" value="ECO:0007669"/>
    <property type="project" value="UniProtKB-UniRule"/>
</dbReference>
<dbReference type="NCBIfam" id="NF007112">
    <property type="entry name" value="PRK09561.1"/>
    <property type="match status" value="1"/>
</dbReference>
<feature type="transmembrane region" description="Helical" evidence="6">
    <location>
        <begin position="263"/>
        <end position="284"/>
    </location>
</feature>
<evidence type="ECO:0000256" key="2">
    <source>
        <dbReference type="ARBA" id="ARBA00022475"/>
    </source>
</evidence>
<comment type="catalytic activity">
    <reaction evidence="6">
        <text>Na(+)(in) + 2 H(+)(out) = Na(+)(out) + 2 H(+)(in)</text>
        <dbReference type="Rhea" id="RHEA:29251"/>
        <dbReference type="ChEBI" id="CHEBI:15378"/>
        <dbReference type="ChEBI" id="CHEBI:29101"/>
    </reaction>
</comment>
<dbReference type="EMBL" id="CP051461">
    <property type="protein sequence ID" value="QJC57125.1"/>
    <property type="molecule type" value="Genomic_DNA"/>
</dbReference>
<evidence type="ECO:0000313" key="8">
    <source>
        <dbReference type="Proteomes" id="UP000502041"/>
    </source>
</evidence>
<dbReference type="GO" id="GO:0015385">
    <property type="term" value="F:sodium:proton antiporter activity"/>
    <property type="evidence" value="ECO:0007669"/>
    <property type="project" value="UniProtKB-UniRule"/>
</dbReference>
<comment type="similarity">
    <text evidence="6">Belongs to the NhaA Na(+)/H(+) (TC 2.A.33) antiporter family.</text>
</comment>
<feature type="transmembrane region" description="Helical" evidence="6">
    <location>
        <begin position="215"/>
        <end position="243"/>
    </location>
</feature>
<dbReference type="RefSeq" id="WP_168922684.1">
    <property type="nucleotide sequence ID" value="NZ_CP051461.1"/>
</dbReference>
<keyword evidence="6" id="KW-0813">Transport</keyword>
<dbReference type="PANTHER" id="PTHR30341:SF0">
    <property type="entry name" value="NA(+)_H(+) ANTIPORTER NHAA"/>
    <property type="match status" value="1"/>
</dbReference>
<evidence type="ECO:0000256" key="5">
    <source>
        <dbReference type="ARBA" id="ARBA00023136"/>
    </source>
</evidence>
<dbReference type="InterPro" id="IPR004670">
    <property type="entry name" value="NhaA"/>
</dbReference>
<reference evidence="7 8" key="1">
    <citation type="submission" date="2020-04" db="EMBL/GenBank/DDBJ databases">
        <title>Complete genome of a Psychrophilic, Marine, Gas Vacuolate Bacterium Polaromonas vacuolata KCTC 22033T.</title>
        <authorList>
            <person name="Hwang K."/>
            <person name="Kim K.M."/>
        </authorList>
    </citation>
    <scope>NUCLEOTIDE SEQUENCE [LARGE SCALE GENOMIC DNA]</scope>
    <source>
        <strain evidence="7 8">KCTC 22033</strain>
    </source>
</reference>
<dbReference type="NCBIfam" id="NF007111">
    <property type="entry name" value="PRK09560.1"/>
    <property type="match status" value="1"/>
</dbReference>
<feature type="transmembrane region" description="Helical" evidence="6">
    <location>
        <begin position="12"/>
        <end position="33"/>
    </location>
</feature>
<dbReference type="AlphaFoldDB" id="A0A6H2HB83"/>
<proteinExistence type="inferred from homology"/>
<name>A0A6H2HB83_9BURK</name>
<comment type="subcellular location">
    <subcellularLocation>
        <location evidence="1">Cell inner membrane</location>
        <topology evidence="1">Multi-pass membrane protein</topology>
    </subcellularLocation>
    <subcellularLocation>
        <location evidence="6">Cell membrane</location>
        <topology evidence="6">Multi-pass membrane protein</topology>
    </subcellularLocation>
</comment>
<keyword evidence="4 6" id="KW-1133">Transmembrane helix</keyword>
<keyword evidence="6" id="KW-0915">Sodium</keyword>
<sequence length="394" mass="41219">MLEQLNRRILHFIHSSTGGGIVLAVAAVLAMLVSNSPLSEWYVKFLNFSGELRIGGDWLVLSKTLLHWVNDLWMAVFFFIIGLEIKREVLDGQLATRSQALLPAGAALGGMLVPALIYAAINFGQGDAMRGWAIPAATDIAFALGIVMLLGSRVPVSLKIFLTAVAVIDDLGAILIIAFFYTEQLSVTALLGAAGGLLLLFGLNRARVMAIGPYVMVGLVIWLFVYKSGIHATLAGVATALMIPISDGRGGSPLKTAEKVLHPWVAFTILPMFAFANAGVSLAGVTPATLLQSIPLGIAAGLLLGKAIGVFGASWLLMRFGGASLPTGASQAQFFGVCLLCGVGFTMSLFIGGLAFNGLGPDYETQVKLGVLCGSILSGVSGTLILLRSNKTSA</sequence>
<accession>A0A6H2HB83</accession>
<dbReference type="NCBIfam" id="TIGR00773">
    <property type="entry name" value="NhaA"/>
    <property type="match status" value="1"/>
</dbReference>
<keyword evidence="8" id="KW-1185">Reference proteome</keyword>
<feature type="transmembrane region" description="Helical" evidence="6">
    <location>
        <begin position="100"/>
        <end position="121"/>
    </location>
</feature>
<keyword evidence="3 6" id="KW-0812">Transmembrane</keyword>
<keyword evidence="2 6" id="KW-1003">Cell membrane</keyword>
<dbReference type="PANTHER" id="PTHR30341">
    <property type="entry name" value="SODIUM ION/PROTON ANTIPORTER NHAA-RELATED"/>
    <property type="match status" value="1"/>
</dbReference>
<feature type="transmembrane region" description="Helical" evidence="6">
    <location>
        <begin position="334"/>
        <end position="357"/>
    </location>
</feature>
<dbReference type="KEGG" id="pvac:HC248_02441"/>
<keyword evidence="6" id="KW-0739">Sodium transport</keyword>
<dbReference type="GO" id="GO:0005886">
    <property type="term" value="C:plasma membrane"/>
    <property type="evidence" value="ECO:0007669"/>
    <property type="project" value="UniProtKB-SubCell"/>
</dbReference>
<feature type="transmembrane region" description="Helical" evidence="6">
    <location>
        <begin position="187"/>
        <end position="203"/>
    </location>
</feature>
<keyword evidence="6" id="KW-0406">Ion transport</keyword>
<feature type="transmembrane region" description="Helical" evidence="6">
    <location>
        <begin position="160"/>
        <end position="181"/>
    </location>
</feature>
<feature type="transmembrane region" description="Helical" evidence="6">
    <location>
        <begin position="296"/>
        <end position="318"/>
    </location>
</feature>
<gene>
    <name evidence="6 7" type="primary">nhaA</name>
    <name evidence="7" type="ORF">HC248_02441</name>
</gene>
<keyword evidence="6" id="KW-0050">Antiport</keyword>